<evidence type="ECO:0000313" key="2">
    <source>
        <dbReference type="Proteomes" id="UP001527099"/>
    </source>
</evidence>
<accession>A0ABT4GDU0</accession>
<name>A0ABT4GDU0_9BACL</name>
<dbReference type="Proteomes" id="UP001527099">
    <property type="component" value="Unassembled WGS sequence"/>
</dbReference>
<proteinExistence type="predicted"/>
<evidence type="ECO:0000313" key="1">
    <source>
        <dbReference type="EMBL" id="MCY9694347.1"/>
    </source>
</evidence>
<organism evidence="1 2">
    <name type="scientific">Paenibacillus alginolyticus</name>
    <dbReference type="NCBI Taxonomy" id="59839"/>
    <lineage>
        <taxon>Bacteria</taxon>
        <taxon>Bacillati</taxon>
        <taxon>Bacillota</taxon>
        <taxon>Bacilli</taxon>
        <taxon>Bacillales</taxon>
        <taxon>Paenibacillaceae</taxon>
        <taxon>Paenibacillus</taxon>
    </lineage>
</organism>
<sequence length="61" mass="7300">MDKAWSQPLYKELDISDSKTFNEQLKRDIKKNPKKFRLVCSECKVAPVIYAPFPMKWIMTY</sequence>
<dbReference type="RefSeq" id="WP_268616042.1">
    <property type="nucleotide sequence ID" value="NZ_JAMDMX010000046.1"/>
</dbReference>
<protein>
    <submittedName>
        <fullName evidence="1">Uncharacterized protein</fullName>
    </submittedName>
</protein>
<dbReference type="EMBL" id="JAMDMX010000046">
    <property type="protein sequence ID" value="MCY9694347.1"/>
    <property type="molecule type" value="Genomic_DNA"/>
</dbReference>
<gene>
    <name evidence="1" type="ORF">M5X19_15750</name>
</gene>
<keyword evidence="2" id="KW-1185">Reference proteome</keyword>
<comment type="caution">
    <text evidence="1">The sequence shown here is derived from an EMBL/GenBank/DDBJ whole genome shotgun (WGS) entry which is preliminary data.</text>
</comment>
<reference evidence="1 2" key="1">
    <citation type="submission" date="2022-05" db="EMBL/GenBank/DDBJ databases">
        <title>Genome Sequencing of Bee-Associated Microbes.</title>
        <authorList>
            <person name="Dunlap C."/>
        </authorList>
    </citation>
    <scope>NUCLEOTIDE SEQUENCE [LARGE SCALE GENOMIC DNA]</scope>
    <source>
        <strain evidence="1 2">NRRL B-14421</strain>
    </source>
</reference>